<comment type="subcellular location">
    <subcellularLocation>
        <location evidence="2">Cytoplasm</location>
    </subcellularLocation>
    <subcellularLocation>
        <location evidence="1">Nucleus</location>
    </subcellularLocation>
</comment>
<dbReference type="GO" id="GO:0008380">
    <property type="term" value="P:RNA splicing"/>
    <property type="evidence" value="ECO:0007669"/>
    <property type="project" value="UniProtKB-KW"/>
</dbReference>
<dbReference type="InterPro" id="IPR000626">
    <property type="entry name" value="Ubiquitin-like_dom"/>
</dbReference>
<evidence type="ECO:0000259" key="10">
    <source>
        <dbReference type="PROSITE" id="PS50053"/>
    </source>
</evidence>
<feature type="region of interest" description="Disordered" evidence="9">
    <location>
        <begin position="206"/>
        <end position="261"/>
    </location>
</feature>
<dbReference type="Proteomes" id="UP000789572">
    <property type="component" value="Unassembled WGS sequence"/>
</dbReference>
<dbReference type="InterPro" id="IPR051421">
    <property type="entry name" value="RNA_Proc_DNA_Dmg_Regulator"/>
</dbReference>
<evidence type="ECO:0000256" key="5">
    <source>
        <dbReference type="ARBA" id="ARBA00022664"/>
    </source>
</evidence>
<evidence type="ECO:0000256" key="1">
    <source>
        <dbReference type="ARBA" id="ARBA00004123"/>
    </source>
</evidence>
<evidence type="ECO:0000256" key="2">
    <source>
        <dbReference type="ARBA" id="ARBA00004496"/>
    </source>
</evidence>
<dbReference type="PANTHER" id="PTHR12786:SF1">
    <property type="entry name" value="SPLICING REGULATOR SDE2"/>
    <property type="match status" value="1"/>
</dbReference>
<evidence type="ECO:0000256" key="6">
    <source>
        <dbReference type="ARBA" id="ARBA00023187"/>
    </source>
</evidence>
<dbReference type="PROSITE" id="PS50053">
    <property type="entry name" value="UBIQUITIN_2"/>
    <property type="match status" value="1"/>
</dbReference>
<dbReference type="OrthoDB" id="547031at2759"/>
<evidence type="ECO:0000256" key="8">
    <source>
        <dbReference type="ARBA" id="ARBA00023306"/>
    </source>
</evidence>
<dbReference type="GO" id="GO:0006397">
    <property type="term" value="P:mRNA processing"/>
    <property type="evidence" value="ECO:0007669"/>
    <property type="project" value="UniProtKB-KW"/>
</dbReference>
<dbReference type="GO" id="GO:0005737">
    <property type="term" value="C:cytoplasm"/>
    <property type="evidence" value="ECO:0007669"/>
    <property type="project" value="UniProtKB-SubCell"/>
</dbReference>
<accession>A0A9N8ZVS6</accession>
<evidence type="ECO:0000256" key="3">
    <source>
        <dbReference type="ARBA" id="ARBA00008726"/>
    </source>
</evidence>
<feature type="compositionally biased region" description="Acidic residues" evidence="9">
    <location>
        <begin position="207"/>
        <end position="222"/>
    </location>
</feature>
<keyword evidence="6" id="KW-0508">mRNA splicing</keyword>
<evidence type="ECO:0000313" key="12">
    <source>
        <dbReference type="Proteomes" id="UP000789572"/>
    </source>
</evidence>
<dbReference type="GO" id="GO:0005634">
    <property type="term" value="C:nucleus"/>
    <property type="evidence" value="ECO:0007669"/>
    <property type="project" value="UniProtKB-SubCell"/>
</dbReference>
<dbReference type="PANTHER" id="PTHR12786">
    <property type="entry name" value="SPLICING FACTOR SF3A-RELATED"/>
    <property type="match status" value="1"/>
</dbReference>
<feature type="domain" description="Ubiquitin-like" evidence="10">
    <location>
        <begin position="4"/>
        <end position="81"/>
    </location>
</feature>
<dbReference type="InterPro" id="IPR053822">
    <property type="entry name" value="SDE2-like_dom"/>
</dbReference>
<evidence type="ECO:0000256" key="4">
    <source>
        <dbReference type="ARBA" id="ARBA00022490"/>
    </source>
</evidence>
<proteinExistence type="inferred from homology"/>
<comment type="caution">
    <text evidence="11">The sequence shown here is derived from an EMBL/GenBank/DDBJ whole genome shotgun (WGS) entry which is preliminary data.</text>
</comment>
<evidence type="ECO:0000313" key="11">
    <source>
        <dbReference type="EMBL" id="CAG8508508.1"/>
    </source>
</evidence>
<keyword evidence="8" id="KW-0131">Cell cycle</keyword>
<dbReference type="Pfam" id="PF22782">
    <property type="entry name" value="SDE2"/>
    <property type="match status" value="1"/>
</dbReference>
<name>A0A9N8ZVS6_9GLOM</name>
<keyword evidence="12" id="KW-1185">Reference proteome</keyword>
<gene>
    <name evidence="11" type="ORF">POCULU_LOCUS2946</name>
</gene>
<keyword evidence="7" id="KW-0539">Nucleus</keyword>
<keyword evidence="5" id="KW-0507">mRNA processing</keyword>
<dbReference type="AlphaFoldDB" id="A0A9N8ZVS6"/>
<comment type="similarity">
    <text evidence="3">Belongs to the SDE2 family.</text>
</comment>
<evidence type="ECO:0000256" key="7">
    <source>
        <dbReference type="ARBA" id="ARBA00023242"/>
    </source>
</evidence>
<keyword evidence="4" id="KW-0963">Cytoplasm</keyword>
<dbReference type="InterPro" id="IPR029071">
    <property type="entry name" value="Ubiquitin-like_domsf"/>
</dbReference>
<organism evidence="11 12">
    <name type="scientific">Paraglomus occultum</name>
    <dbReference type="NCBI Taxonomy" id="144539"/>
    <lineage>
        <taxon>Eukaryota</taxon>
        <taxon>Fungi</taxon>
        <taxon>Fungi incertae sedis</taxon>
        <taxon>Mucoromycota</taxon>
        <taxon>Glomeromycotina</taxon>
        <taxon>Glomeromycetes</taxon>
        <taxon>Paraglomerales</taxon>
        <taxon>Paraglomeraceae</taxon>
        <taxon>Paraglomus</taxon>
    </lineage>
</organism>
<sequence>MSYGQVIINLFGGRSPLCFTVPSDVLIQQVKAEVELRTAIPIAEQRFTTLGGKPFEDNASVFQGSNNEFVTLNLSLGLLGGKGGFGSMLRAQGGKMASQKTTNFEACRDLNGRRLRTIKEAKRLADYLEKEPERKRAREEKIRKKIDEGLQEHPAKKSRFDDNKYLRDSQEIIENVKNTVAEVMKSKKSASQSSKKQTISALTMWDDVSDDASDDSSDDASDDAGGNDVSGNGGSDEVSADESEAETSCSDYSNSRESSSE</sequence>
<feature type="compositionally biased region" description="Low complexity" evidence="9">
    <location>
        <begin position="246"/>
        <end position="261"/>
    </location>
</feature>
<dbReference type="EMBL" id="CAJVPJ010000301">
    <property type="protein sequence ID" value="CAG8508508.1"/>
    <property type="molecule type" value="Genomic_DNA"/>
</dbReference>
<protein>
    <submittedName>
        <fullName evidence="11">6905_t:CDS:1</fullName>
    </submittedName>
</protein>
<evidence type="ECO:0000256" key="9">
    <source>
        <dbReference type="SAM" id="MobiDB-lite"/>
    </source>
</evidence>
<reference evidence="11" key="1">
    <citation type="submission" date="2021-06" db="EMBL/GenBank/DDBJ databases">
        <authorList>
            <person name="Kallberg Y."/>
            <person name="Tangrot J."/>
            <person name="Rosling A."/>
        </authorList>
    </citation>
    <scope>NUCLEOTIDE SEQUENCE</scope>
    <source>
        <strain evidence="11">IA702</strain>
    </source>
</reference>
<dbReference type="SUPFAM" id="SSF54236">
    <property type="entry name" value="Ubiquitin-like"/>
    <property type="match status" value="1"/>
</dbReference>